<dbReference type="SUPFAM" id="SSF56235">
    <property type="entry name" value="N-terminal nucleophile aminohydrolases (Ntn hydrolases)"/>
    <property type="match status" value="1"/>
</dbReference>
<dbReference type="Gene3D" id="3.60.20.10">
    <property type="entry name" value="Glutamine Phosphoribosylpyrophosphate, subunit 1, domain 1"/>
    <property type="match status" value="1"/>
</dbReference>
<evidence type="ECO:0000313" key="6">
    <source>
        <dbReference type="Proteomes" id="UP000030693"/>
    </source>
</evidence>
<accession>A0A058ZFI5</accession>
<sequence length="247" mass="27455">MLGHTPSQHFNPVIPAGASAGMSEATASGIRQHRFDPYDNNGGSILAIAGEDFCIVAADTRQSTGYHINSRYAPKAFKLNETAAIASSGFYGDITNLNKRLQMQLRLYKSNHQKDMPVTALAQMLSGMLYQNRFFPIYSFNIVGGIDEQGRGAVFHFDVVGSFQREWYRADGTGQALMQPFLDNQLGFKNQQNVEPKLPTLERAIGLARDAFNSTTERDIYTGDQLEIFIFQAGCPVRVETFPLKKD</sequence>
<dbReference type="PANTHER" id="PTHR32194">
    <property type="entry name" value="METALLOPROTEASE TLDD"/>
    <property type="match status" value="1"/>
</dbReference>
<dbReference type="InterPro" id="IPR023333">
    <property type="entry name" value="Proteasome_suB-type"/>
</dbReference>
<dbReference type="Proteomes" id="UP000030693">
    <property type="component" value="Unassembled WGS sequence"/>
</dbReference>
<dbReference type="Pfam" id="PF00227">
    <property type="entry name" value="Proteasome"/>
    <property type="match status" value="1"/>
</dbReference>
<name>A0A058ZFI5_FONAL</name>
<evidence type="ECO:0000256" key="3">
    <source>
        <dbReference type="ARBA" id="ARBA00023242"/>
    </source>
</evidence>
<gene>
    <name evidence="5" type="ORF">H696_00696</name>
</gene>
<dbReference type="OMA" id="CSGCWCD"/>
<comment type="function">
    <text evidence="4">Component of the proteasome, a multicatalytic proteinase complex which is characterized by its ability to cleave peptides with Arg, Phe, Tyr, Leu, and Glu adjacent to the leaving group at neutral or slightly basic pH. The proteasome has an ATP-dependent proteolytic activity.</text>
</comment>
<evidence type="ECO:0000256" key="4">
    <source>
        <dbReference type="RuleBase" id="RU004203"/>
    </source>
</evidence>
<dbReference type="AlphaFoldDB" id="A0A058ZFI5"/>
<dbReference type="FunFam" id="3.60.20.10:FF:000027">
    <property type="entry name" value="Proteasome subunit beta type-6"/>
    <property type="match status" value="1"/>
</dbReference>
<dbReference type="GO" id="GO:0005634">
    <property type="term" value="C:nucleus"/>
    <property type="evidence" value="ECO:0007669"/>
    <property type="project" value="UniProtKB-SubCell"/>
</dbReference>
<dbReference type="InterPro" id="IPR001353">
    <property type="entry name" value="Proteasome_sua/b"/>
</dbReference>
<dbReference type="eggNOG" id="KOG0179">
    <property type="taxonomic scope" value="Eukaryota"/>
</dbReference>
<comment type="subcellular location">
    <subcellularLocation>
        <location evidence="4">Cytoplasm</location>
    </subcellularLocation>
    <subcellularLocation>
        <location evidence="4">Nucleus</location>
    </subcellularLocation>
</comment>
<organism evidence="5">
    <name type="scientific">Fonticula alba</name>
    <name type="common">Slime mold</name>
    <dbReference type="NCBI Taxonomy" id="691883"/>
    <lineage>
        <taxon>Eukaryota</taxon>
        <taxon>Rotosphaerida</taxon>
        <taxon>Fonticulaceae</taxon>
        <taxon>Fonticula</taxon>
    </lineage>
</organism>
<dbReference type="OrthoDB" id="268479at2759"/>
<dbReference type="STRING" id="691883.A0A058ZFI5"/>
<evidence type="ECO:0000313" key="5">
    <source>
        <dbReference type="EMBL" id="KCV73150.1"/>
    </source>
</evidence>
<dbReference type="GO" id="GO:0005839">
    <property type="term" value="C:proteasome core complex"/>
    <property type="evidence" value="ECO:0007669"/>
    <property type="project" value="InterPro"/>
</dbReference>
<protein>
    <recommendedName>
        <fullName evidence="4">Proteasome subunit beta</fullName>
    </recommendedName>
</protein>
<dbReference type="InterPro" id="IPR029055">
    <property type="entry name" value="Ntn_hydrolases_N"/>
</dbReference>
<proteinExistence type="inferred from homology"/>
<keyword evidence="1 4" id="KW-0963">Cytoplasm</keyword>
<dbReference type="PROSITE" id="PS00854">
    <property type="entry name" value="PROTEASOME_BETA_1"/>
    <property type="match status" value="1"/>
</dbReference>
<dbReference type="GO" id="GO:0005737">
    <property type="term" value="C:cytoplasm"/>
    <property type="evidence" value="ECO:0007669"/>
    <property type="project" value="UniProtKB-SubCell"/>
</dbReference>
<dbReference type="PROSITE" id="PS51476">
    <property type="entry name" value="PROTEASOME_BETA_2"/>
    <property type="match status" value="1"/>
</dbReference>
<dbReference type="PANTHER" id="PTHR32194:SF2">
    <property type="entry name" value="PROTEASOME SUBUNIT BETA TYPE-1"/>
    <property type="match status" value="1"/>
</dbReference>
<reference evidence="5" key="1">
    <citation type="submission" date="2013-04" db="EMBL/GenBank/DDBJ databases">
        <title>The Genome Sequence of Fonticula alba ATCC 38817.</title>
        <authorList>
            <consortium name="The Broad Institute Genomics Platform"/>
            <person name="Russ C."/>
            <person name="Cuomo C."/>
            <person name="Burger G."/>
            <person name="Gray M.W."/>
            <person name="Holland P.W.H."/>
            <person name="King N."/>
            <person name="Lang F.B.F."/>
            <person name="Roger A.J."/>
            <person name="Ruiz-Trillo I."/>
            <person name="Brown M."/>
            <person name="Walker B."/>
            <person name="Young S."/>
            <person name="Zeng Q."/>
            <person name="Gargeya S."/>
            <person name="Fitzgerald M."/>
            <person name="Haas B."/>
            <person name="Abouelleil A."/>
            <person name="Allen A.W."/>
            <person name="Alvarado L."/>
            <person name="Arachchi H.M."/>
            <person name="Berlin A.M."/>
            <person name="Chapman S.B."/>
            <person name="Gainer-Dewar J."/>
            <person name="Goldberg J."/>
            <person name="Griggs A."/>
            <person name="Gujja S."/>
            <person name="Hansen M."/>
            <person name="Howarth C."/>
            <person name="Imamovic A."/>
            <person name="Ireland A."/>
            <person name="Larimer J."/>
            <person name="McCowan C."/>
            <person name="Murphy C."/>
            <person name="Pearson M."/>
            <person name="Poon T.W."/>
            <person name="Priest M."/>
            <person name="Roberts A."/>
            <person name="Saif S."/>
            <person name="Shea T."/>
            <person name="Sisk P."/>
            <person name="Sykes S."/>
            <person name="Wortman J."/>
            <person name="Nusbaum C."/>
            <person name="Birren B."/>
        </authorList>
    </citation>
    <scope>NUCLEOTIDE SEQUENCE [LARGE SCALE GENOMIC DNA]</scope>
    <source>
        <strain evidence="5">ATCC 38817</strain>
    </source>
</reference>
<comment type="subunit">
    <text evidence="4">Component of the proteasome complex.</text>
</comment>
<feature type="non-terminal residue" evidence="5">
    <location>
        <position position="1"/>
    </location>
</feature>
<keyword evidence="3 4" id="KW-0539">Nucleus</keyword>
<keyword evidence="2 4" id="KW-0647">Proteasome</keyword>
<keyword evidence="6" id="KW-1185">Reference proteome</keyword>
<evidence type="ECO:0000256" key="1">
    <source>
        <dbReference type="ARBA" id="ARBA00022490"/>
    </source>
</evidence>
<dbReference type="GeneID" id="20525421"/>
<dbReference type="EMBL" id="KB932201">
    <property type="protein sequence ID" value="KCV73150.1"/>
    <property type="molecule type" value="Genomic_DNA"/>
</dbReference>
<dbReference type="CDD" id="cd03757">
    <property type="entry name" value="proteasome_beta_type_1"/>
    <property type="match status" value="1"/>
</dbReference>
<evidence type="ECO:0000256" key="2">
    <source>
        <dbReference type="ARBA" id="ARBA00022942"/>
    </source>
</evidence>
<dbReference type="RefSeq" id="XP_009492851.1">
    <property type="nucleotide sequence ID" value="XM_009494576.1"/>
</dbReference>
<comment type="similarity">
    <text evidence="4">Belongs to the peptidase T1B family.</text>
</comment>
<dbReference type="InterPro" id="IPR016050">
    <property type="entry name" value="Proteasome_bsu_CS"/>
</dbReference>
<dbReference type="GO" id="GO:0051603">
    <property type="term" value="P:proteolysis involved in protein catabolic process"/>
    <property type="evidence" value="ECO:0007669"/>
    <property type="project" value="InterPro"/>
</dbReference>